<dbReference type="SUPFAM" id="SSF50978">
    <property type="entry name" value="WD40 repeat-like"/>
    <property type="match status" value="1"/>
</dbReference>
<keyword evidence="1 5" id="KW-0853">WD repeat</keyword>
<dbReference type="PANTHER" id="PTHR19857">
    <property type="entry name" value="MITOCHONDRIAL DIVISION PROTEIN 1-RELATED"/>
    <property type="match status" value="1"/>
</dbReference>
<keyword evidence="2" id="KW-0677">Repeat</keyword>
<dbReference type="SMART" id="SM00320">
    <property type="entry name" value="WD40"/>
    <property type="match status" value="4"/>
</dbReference>
<dbReference type="GO" id="GO:0000502">
    <property type="term" value="C:proteasome complex"/>
    <property type="evidence" value="ECO:0007669"/>
    <property type="project" value="UniProtKB-KW"/>
</dbReference>
<dbReference type="PROSITE" id="PS50294">
    <property type="entry name" value="WD_REPEATS_REGION"/>
    <property type="match status" value="2"/>
</dbReference>
<dbReference type="AlphaFoldDB" id="A0A9W8BAN4"/>
<dbReference type="Proteomes" id="UP001151582">
    <property type="component" value="Unassembled WGS sequence"/>
</dbReference>
<gene>
    <name evidence="6" type="ORF">H4R34_001031</name>
</gene>
<feature type="repeat" description="WD" evidence="5">
    <location>
        <begin position="158"/>
        <end position="199"/>
    </location>
</feature>
<dbReference type="InterPro" id="IPR020472">
    <property type="entry name" value="WD40_PAC1"/>
</dbReference>
<sequence length="472" mass="49207">MVHSRVKPLPHFTVQPDWQLDVSSVATGQAPRASFWLSVYEPGRTSLHTNVTVAPQVGASPPVELTCAATANGDTDTNSPPAVQISPVSRLGLQLHRPNGIEPPLAVCAPRRVTATPAASTAIASFDVSPGESLYVVGGAASQLEVIDAESGASNARLVGHKGDITSCRFFPSGQVVLSAASDWSLKIWSVADGSSPATLIGHHKTVTDTAIIDRGRTVVSASLDGTVRLWECGSSRELTQFQLAEDTGNTVIASSTVNAVHQLALAAPIGTSLAPTDAGGLSSDSQLCFAATESGALYGLDLQSGQRAVAITTSTHLGPRTAIAVSSRNHCVASGSTDGVVELWDWRNVQQPLAAFQRNGAAINDMLFLSENTDPTGMPPLGCVTQDGCAFIAQSTGTDESYWVTHELTGADIDPLTTIRVASAAATSSSTLSDTNRAIYAWGQASDHATQPALNLPRVYTAGRDGIVRQY</sequence>
<name>A0A9W8BAN4_9FUNG</name>
<evidence type="ECO:0000313" key="7">
    <source>
        <dbReference type="Proteomes" id="UP001151582"/>
    </source>
</evidence>
<comment type="similarity">
    <text evidence="4">Belongs to the WD repeat PAAF1/RPN14 family.</text>
</comment>
<dbReference type="PANTHER" id="PTHR19857:SF19">
    <property type="entry name" value="26S PROTEASOME REGULATORY SUBUNIT RPN14"/>
    <property type="match status" value="1"/>
</dbReference>
<comment type="caution">
    <text evidence="6">The sequence shown here is derived from an EMBL/GenBank/DDBJ whole genome shotgun (WGS) entry which is preliminary data.</text>
</comment>
<evidence type="ECO:0000256" key="4">
    <source>
        <dbReference type="ARBA" id="ARBA00038321"/>
    </source>
</evidence>
<dbReference type="Gene3D" id="2.130.10.10">
    <property type="entry name" value="YVTN repeat-like/Quinoprotein amine dehydrogenase"/>
    <property type="match status" value="2"/>
</dbReference>
<evidence type="ECO:0000256" key="3">
    <source>
        <dbReference type="ARBA" id="ARBA00022942"/>
    </source>
</evidence>
<dbReference type="InterPro" id="IPR015943">
    <property type="entry name" value="WD40/YVTN_repeat-like_dom_sf"/>
</dbReference>
<proteinExistence type="inferred from homology"/>
<feature type="repeat" description="WD" evidence="5">
    <location>
        <begin position="314"/>
        <end position="346"/>
    </location>
</feature>
<organism evidence="6 7">
    <name type="scientific">Dimargaris verticillata</name>
    <dbReference type="NCBI Taxonomy" id="2761393"/>
    <lineage>
        <taxon>Eukaryota</taxon>
        <taxon>Fungi</taxon>
        <taxon>Fungi incertae sedis</taxon>
        <taxon>Zoopagomycota</taxon>
        <taxon>Kickxellomycotina</taxon>
        <taxon>Dimargaritomycetes</taxon>
        <taxon>Dimargaritales</taxon>
        <taxon>Dimargaritaceae</taxon>
        <taxon>Dimargaris</taxon>
    </lineage>
</organism>
<dbReference type="PROSITE" id="PS50082">
    <property type="entry name" value="WD_REPEATS_2"/>
    <property type="match status" value="3"/>
</dbReference>
<evidence type="ECO:0000256" key="2">
    <source>
        <dbReference type="ARBA" id="ARBA00022737"/>
    </source>
</evidence>
<feature type="repeat" description="WD" evidence="5">
    <location>
        <begin position="200"/>
        <end position="241"/>
    </location>
</feature>
<keyword evidence="7" id="KW-1185">Reference proteome</keyword>
<protein>
    <submittedName>
        <fullName evidence="6">Uncharacterized protein</fullName>
    </submittedName>
</protein>
<dbReference type="OrthoDB" id="10257301at2759"/>
<dbReference type="InterPro" id="IPR051179">
    <property type="entry name" value="WD_repeat_multifunction"/>
</dbReference>
<keyword evidence="3" id="KW-0647">Proteasome</keyword>
<dbReference type="InterPro" id="IPR036322">
    <property type="entry name" value="WD40_repeat_dom_sf"/>
</dbReference>
<dbReference type="InterPro" id="IPR001680">
    <property type="entry name" value="WD40_rpt"/>
</dbReference>
<evidence type="ECO:0000256" key="1">
    <source>
        <dbReference type="ARBA" id="ARBA00022574"/>
    </source>
</evidence>
<accession>A0A9W8BAN4</accession>
<dbReference type="PRINTS" id="PR00320">
    <property type="entry name" value="GPROTEINBRPT"/>
</dbReference>
<dbReference type="EMBL" id="JANBQB010000039">
    <property type="protein sequence ID" value="KAJ1983840.1"/>
    <property type="molecule type" value="Genomic_DNA"/>
</dbReference>
<dbReference type="Pfam" id="PF00400">
    <property type="entry name" value="WD40"/>
    <property type="match status" value="3"/>
</dbReference>
<evidence type="ECO:0000256" key="5">
    <source>
        <dbReference type="PROSITE-ProRule" id="PRU00221"/>
    </source>
</evidence>
<reference evidence="6" key="1">
    <citation type="submission" date="2022-07" db="EMBL/GenBank/DDBJ databases">
        <title>Phylogenomic reconstructions and comparative analyses of Kickxellomycotina fungi.</title>
        <authorList>
            <person name="Reynolds N.K."/>
            <person name="Stajich J.E."/>
            <person name="Barry K."/>
            <person name="Grigoriev I.V."/>
            <person name="Crous P."/>
            <person name="Smith M.E."/>
        </authorList>
    </citation>
    <scope>NUCLEOTIDE SEQUENCE</scope>
    <source>
        <strain evidence="6">RSA 567</strain>
    </source>
</reference>
<evidence type="ECO:0000313" key="6">
    <source>
        <dbReference type="EMBL" id="KAJ1983840.1"/>
    </source>
</evidence>